<dbReference type="Proteomes" id="UP000323505">
    <property type="component" value="Unassembled WGS sequence"/>
</dbReference>
<evidence type="ECO:0000313" key="2">
    <source>
        <dbReference type="Proteomes" id="UP000323505"/>
    </source>
</evidence>
<organism evidence="1 2">
    <name type="scientific">Actinomadura decatromicini</name>
    <dbReference type="NCBI Taxonomy" id="2604572"/>
    <lineage>
        <taxon>Bacteria</taxon>
        <taxon>Bacillati</taxon>
        <taxon>Actinomycetota</taxon>
        <taxon>Actinomycetes</taxon>
        <taxon>Streptosporangiales</taxon>
        <taxon>Thermomonosporaceae</taxon>
        <taxon>Actinomadura</taxon>
    </lineage>
</organism>
<keyword evidence="2" id="KW-1185">Reference proteome</keyword>
<reference evidence="1 2" key="1">
    <citation type="submission" date="2019-08" db="EMBL/GenBank/DDBJ databases">
        <title>Actinomadura sp. nov. CYP1-5 isolated from mountain soil.</title>
        <authorList>
            <person name="Songsumanus A."/>
            <person name="Kuncharoen N."/>
            <person name="Kudo T."/>
            <person name="Yuki M."/>
            <person name="Igarashi Y."/>
            <person name="Tanasupawat S."/>
        </authorList>
    </citation>
    <scope>NUCLEOTIDE SEQUENCE [LARGE SCALE GENOMIC DNA]</scope>
    <source>
        <strain evidence="1 2">CYP1-5</strain>
    </source>
</reference>
<dbReference type="RefSeq" id="WP_148765552.1">
    <property type="nucleotide sequence ID" value="NZ_VSRQ01000007.1"/>
</dbReference>
<accession>A0A5D3FCW9</accession>
<proteinExistence type="predicted"/>
<dbReference type="AlphaFoldDB" id="A0A5D3FCW9"/>
<evidence type="ECO:0000313" key="1">
    <source>
        <dbReference type="EMBL" id="TYK45165.1"/>
    </source>
</evidence>
<dbReference type="EMBL" id="VSRQ01000007">
    <property type="protein sequence ID" value="TYK45165.1"/>
    <property type="molecule type" value="Genomic_DNA"/>
</dbReference>
<comment type="caution">
    <text evidence="1">The sequence shown here is derived from an EMBL/GenBank/DDBJ whole genome shotgun (WGS) entry which is preliminary data.</text>
</comment>
<gene>
    <name evidence="1" type="ORF">FXF68_31295</name>
</gene>
<name>A0A5D3FCW9_9ACTN</name>
<protein>
    <submittedName>
        <fullName evidence="1">Uncharacterized protein</fullName>
    </submittedName>
</protein>
<sequence>MTEPPNPDDVTFGVFEPEQVLRSDTQPPMIVLRPGDRVLLAIADEPSDDDRKAMLAGLRDSFPGVEFVIATGIAGVLVQALPAC</sequence>